<dbReference type="Proteomes" id="UP001152531">
    <property type="component" value="Unassembled WGS sequence"/>
</dbReference>
<gene>
    <name evidence="1" type="ORF">CLIB1444_01S16754</name>
</gene>
<evidence type="ECO:0000313" key="2">
    <source>
        <dbReference type="Proteomes" id="UP001152531"/>
    </source>
</evidence>
<organism evidence="1 2">
    <name type="scientific">[Candida] jaroonii</name>
    <dbReference type="NCBI Taxonomy" id="467808"/>
    <lineage>
        <taxon>Eukaryota</taxon>
        <taxon>Fungi</taxon>
        <taxon>Dikarya</taxon>
        <taxon>Ascomycota</taxon>
        <taxon>Saccharomycotina</taxon>
        <taxon>Pichiomycetes</taxon>
        <taxon>Debaryomycetaceae</taxon>
        <taxon>Yamadazyma</taxon>
    </lineage>
</organism>
<name>A0ACA9Y1Q7_9ASCO</name>
<sequence>MSFKNSFFDVNILDDALSSPNIELTVPLPFDEPHFDFKDNEPEIRNWKILLNFIEFVTGIKVNDIYSNNEYYFNVNKMNPNFNKRLDKFLDGKLQNDEKLDQIIHDLINKEFNMNLISSKDLPVRFKQVKEFMINYYKQQNGKNYPTFQSTNFVRICYVTVMKLLQKMFPDGIYCNKQQFTDLYQQYLDDPMSIVYLPCHKSHVDYIIMHILTVRFQLATPTVIAGENLNVAIFGTILKKLGAIFIKRSFNNEIYTERNLQHLLEYLIENKIDLELFIEGTRSRDGKLLLPKYGILKMFQNIYTDTGNDCLIQPVSISYERIYEADGYLKELIGKDKKQESFVSIINNGVKNLFGREEEFSIDRIIKKNKPYDNMNRDLKGKIYIQLGETFKLSSVKNLKQLSFKTLHTINQLNYLMEISIIGAVLQWYLYKHDVKTIDIEGLKPWWDFVLTMLEYEVKNDVNASMIKYLESLDMEGYKYLLKYQIIKFFKYIKVEGDTIVIDKSLELLYYKNLTIHLLITKSIFGLIINTTPSRHWLKSFNLLKNLLKSEFLFDHNENPNDEYENIIEKFKADGKLSNDLEVLDAQYFQDLALIVTPFIKSYMICVENVQSIMSQYYSTHKPISQELLLTNNLMDFPNTKTLLKLIQTSNPDADFESINKQYLLSELYYLNYLGLIKIFKNNAKTIAYVKIEREEDLKVLGDFLKNFFVRTEVSVPYAAKLINREIKL</sequence>
<keyword evidence="2" id="KW-1185">Reference proteome</keyword>
<reference evidence="1" key="1">
    <citation type="submission" date="2022-06" db="EMBL/GenBank/DDBJ databases">
        <authorList>
            <person name="Legras J.-L."/>
            <person name="Devillers H."/>
            <person name="Grondin C."/>
        </authorList>
    </citation>
    <scope>NUCLEOTIDE SEQUENCE</scope>
    <source>
        <strain evidence="1">CLIB 1444</strain>
    </source>
</reference>
<accession>A0ACA9Y1Q7</accession>
<protein>
    <submittedName>
        <fullName evidence="1">Uncharacterized protein</fullName>
    </submittedName>
</protein>
<dbReference type="EMBL" id="CALSDN010000001">
    <property type="protein sequence ID" value="CAH6718889.1"/>
    <property type="molecule type" value="Genomic_DNA"/>
</dbReference>
<comment type="caution">
    <text evidence="1">The sequence shown here is derived from an EMBL/GenBank/DDBJ whole genome shotgun (WGS) entry which is preliminary data.</text>
</comment>
<evidence type="ECO:0000313" key="1">
    <source>
        <dbReference type="EMBL" id="CAH6718889.1"/>
    </source>
</evidence>
<proteinExistence type="predicted"/>